<comment type="caution">
    <text evidence="1">The sequence shown here is derived from an EMBL/GenBank/DDBJ whole genome shotgun (WGS) entry which is preliminary data.</text>
</comment>
<dbReference type="OrthoDB" id="3344688at2759"/>
<gene>
    <name evidence="1" type="ORF">VP01_7654g1</name>
</gene>
<reference evidence="1 2" key="1">
    <citation type="submission" date="2015-08" db="EMBL/GenBank/DDBJ databases">
        <title>Next Generation Sequencing and Analysis of the Genome of Puccinia sorghi L Schw, the Causal Agent of Maize Common Rust.</title>
        <authorList>
            <person name="Rochi L."/>
            <person name="Burguener G."/>
            <person name="Darino M."/>
            <person name="Turjanski A."/>
            <person name="Kreff E."/>
            <person name="Dieguez M.J."/>
            <person name="Sacco F."/>
        </authorList>
    </citation>
    <scope>NUCLEOTIDE SEQUENCE [LARGE SCALE GENOMIC DNA]</scope>
    <source>
        <strain evidence="1 2">RO10H11247</strain>
    </source>
</reference>
<dbReference type="Proteomes" id="UP000037035">
    <property type="component" value="Unassembled WGS sequence"/>
</dbReference>
<dbReference type="CDD" id="cd09272">
    <property type="entry name" value="RNase_HI_RT_Ty1"/>
    <property type="match status" value="1"/>
</dbReference>
<accession>A0A0L6UCM2</accession>
<keyword evidence="2" id="KW-1185">Reference proteome</keyword>
<evidence type="ECO:0000313" key="2">
    <source>
        <dbReference type="Proteomes" id="UP000037035"/>
    </source>
</evidence>
<dbReference type="AlphaFoldDB" id="A0A0L6UCM2"/>
<sequence length="153" mass="17268">MSECKPVLTPLSGTIDQSLTLRPDLNDSSNTIQHYTDATWADDLESRLSRSELWNTKLNPTQFHIDNQGLLDKIKHFGSNSKTKHLDIKLKWLRDLYNNQEISVSLIPSEEMVADALTKPSNAQALNLLKEKCFLVTLHLVKSQNLTTITPPA</sequence>
<dbReference type="EMBL" id="LAVV01013110">
    <property type="protein sequence ID" value="KNZ45972.1"/>
    <property type="molecule type" value="Genomic_DNA"/>
</dbReference>
<evidence type="ECO:0000313" key="1">
    <source>
        <dbReference type="EMBL" id="KNZ45972.1"/>
    </source>
</evidence>
<proteinExistence type="predicted"/>
<name>A0A0L6UCM2_9BASI</name>
<organism evidence="1 2">
    <name type="scientific">Puccinia sorghi</name>
    <dbReference type="NCBI Taxonomy" id="27349"/>
    <lineage>
        <taxon>Eukaryota</taxon>
        <taxon>Fungi</taxon>
        <taxon>Dikarya</taxon>
        <taxon>Basidiomycota</taxon>
        <taxon>Pucciniomycotina</taxon>
        <taxon>Pucciniomycetes</taxon>
        <taxon>Pucciniales</taxon>
        <taxon>Pucciniaceae</taxon>
        <taxon>Puccinia</taxon>
    </lineage>
</organism>
<protein>
    <submittedName>
        <fullName evidence="1">Uncharacterized protein</fullName>
    </submittedName>
</protein>
<dbReference type="VEuPathDB" id="FungiDB:VP01_7654g1"/>